<comment type="caution">
    <text evidence="1">The sequence shown here is derived from an EMBL/GenBank/DDBJ whole genome shotgun (WGS) entry which is preliminary data.</text>
</comment>
<reference evidence="1" key="1">
    <citation type="submission" date="2019-08" db="EMBL/GenBank/DDBJ databases">
        <authorList>
            <person name="Kucharzyk K."/>
            <person name="Murdoch R.W."/>
            <person name="Higgins S."/>
            <person name="Loffler F."/>
        </authorList>
    </citation>
    <scope>NUCLEOTIDE SEQUENCE</scope>
</reference>
<gene>
    <name evidence="1" type="ORF">SDC9_130108</name>
</gene>
<organism evidence="1">
    <name type="scientific">bioreactor metagenome</name>
    <dbReference type="NCBI Taxonomy" id="1076179"/>
    <lineage>
        <taxon>unclassified sequences</taxon>
        <taxon>metagenomes</taxon>
        <taxon>ecological metagenomes</taxon>
    </lineage>
</organism>
<dbReference type="AlphaFoldDB" id="A0A645D1L0"/>
<proteinExistence type="predicted"/>
<evidence type="ECO:0000313" key="1">
    <source>
        <dbReference type="EMBL" id="MPM83045.1"/>
    </source>
</evidence>
<dbReference type="EMBL" id="VSSQ01031950">
    <property type="protein sequence ID" value="MPM83045.1"/>
    <property type="molecule type" value="Genomic_DNA"/>
</dbReference>
<sequence length="220" mass="24275">MRPTDLLHKPVISSAAADRALGADAIRGDLKHGLGVIIQSAHQPRVDDIANPHAVKQLEQVLLVILALVTEIVADDRRAVCDLLAAFNLAIQHAKRVGFQAHLAGFTEFVIVPAQVALECFVILRTAGRIADAVEANGQPAAAEAGEQFGRNRDAFRVCAWLCGAEKLHPELMVLTQSSRLRALITKRRAIEVKHLCRLRFAKEIVLHKHAYHSRRAFRF</sequence>
<name>A0A645D1L0_9ZZZZ</name>
<accession>A0A645D1L0</accession>
<protein>
    <submittedName>
        <fullName evidence="1">Uncharacterized protein</fullName>
    </submittedName>
</protein>